<proteinExistence type="inferred from homology"/>
<dbReference type="InterPro" id="IPR012910">
    <property type="entry name" value="Plug_dom"/>
</dbReference>
<feature type="region of interest" description="Disordered" evidence="10">
    <location>
        <begin position="55"/>
        <end position="126"/>
    </location>
</feature>
<evidence type="ECO:0000256" key="8">
    <source>
        <dbReference type="PROSITE-ProRule" id="PRU01360"/>
    </source>
</evidence>
<evidence type="ECO:0000256" key="7">
    <source>
        <dbReference type="ARBA" id="ARBA00023237"/>
    </source>
</evidence>
<evidence type="ECO:0000259" key="12">
    <source>
        <dbReference type="Pfam" id="PF07715"/>
    </source>
</evidence>
<evidence type="ECO:0000256" key="2">
    <source>
        <dbReference type="ARBA" id="ARBA00022448"/>
    </source>
</evidence>
<protein>
    <submittedName>
        <fullName evidence="13">Putative TonB-dependent receptor BfrD</fullName>
    </submittedName>
</protein>
<dbReference type="Pfam" id="PF00593">
    <property type="entry name" value="TonB_dep_Rec_b-barrel"/>
    <property type="match status" value="1"/>
</dbReference>
<comment type="similarity">
    <text evidence="8 9">Belongs to the TonB-dependent receptor family.</text>
</comment>
<dbReference type="PANTHER" id="PTHR32552:SF83">
    <property type="entry name" value="BLR3904 PROTEIN"/>
    <property type="match status" value="1"/>
</dbReference>
<evidence type="ECO:0000256" key="5">
    <source>
        <dbReference type="ARBA" id="ARBA00023077"/>
    </source>
</evidence>
<evidence type="ECO:0000256" key="9">
    <source>
        <dbReference type="RuleBase" id="RU003357"/>
    </source>
</evidence>
<evidence type="ECO:0000256" key="1">
    <source>
        <dbReference type="ARBA" id="ARBA00004571"/>
    </source>
</evidence>
<dbReference type="AlphaFoldDB" id="A0A0S3PZS8"/>
<evidence type="ECO:0000256" key="10">
    <source>
        <dbReference type="SAM" id="MobiDB-lite"/>
    </source>
</evidence>
<reference evidence="13 14" key="1">
    <citation type="submission" date="2015-08" db="EMBL/GenBank/DDBJ databases">
        <title>Investigation of the bacterial diversity of lava forest soil.</title>
        <authorList>
            <person name="Lee J.S."/>
        </authorList>
    </citation>
    <scope>NUCLEOTIDE SEQUENCE [LARGE SCALE GENOMIC DNA]</scope>
    <source>
        <strain evidence="13 14">GJW-30</strain>
    </source>
</reference>
<feature type="compositionally biased region" description="Low complexity" evidence="10">
    <location>
        <begin position="92"/>
        <end position="108"/>
    </location>
</feature>
<sequence>MTQSSEHFASQKYAGPGGDIPSWLNEACAPRTLGTAAVGIASIMFGADAAQAQQQQAQNQSGASSLPTVQVQAPRVRRATPQPRPVRRAAQPRRAPAPVAASAPVQPQGGTFGTPSSSPNTLTAGTGLARMPRTIQETPQTVNVVSEQTIREQQITTIDQALRNVPGVTSAAGEGGGGLNGDQFRIRGFDAKGDVYVDGLRDFGVYVRDAFNVEQIQVFKGPSSEGFGMGTTGGAINIQSKQAKLGNVYEVGGVLGQGFWGRGTFDVNQQLSATQALRVTGMINSQDVVGRNHVFSDRAGAAISYGTGLGTNTSWHLNYFYQHNDRMPESGVPMVSRGNGTDFVPSKANPARPVTELGLPRDIFYGKDTDKDISDAHMLTSKLKHEIAPWLTITNDSRLSYFERSFSTTIPGCNGAVTASGTANPGGNGAATCAGQFFAGSNAPLVANGGGNPTYDDKSLAIQNLTTLNGKFNVAGFRHEAVLGLDVFYAQNDRQLYSVVGTKANQPIRTPIFASNGAYSFVPNPNNTRSASGTDVGVFVGDRMWLTEQFSILAGVRWDHLSIDSFQRTQAGTPVVNTVTSLSQSTSFTTPRISLIYEPWKNQIFYANYAESATPAGQLITNSSQNVLNAATPNLEPEKNKTYEVGYKLSLFDNKLGFTTALFQVEKNNARFTDPTTGDSLATGETQRVRGVELGLTGQLTKDWNVLFAYSYMDGRVTAQTAAVTAAAPSVVGNRIQGVAFNNASLWTTYNLSSLIDTGRGKLTYGAGIFYRGEVYTSSANNALVPQSFSLDMMLAYEWDKYRVAINAYNLTDNVNYDTFQATRAIPGAGRTVMITGAARW</sequence>
<feature type="compositionally biased region" description="Low complexity" evidence="10">
    <location>
        <begin position="55"/>
        <end position="65"/>
    </location>
</feature>
<dbReference type="InterPro" id="IPR039426">
    <property type="entry name" value="TonB-dep_rcpt-like"/>
</dbReference>
<dbReference type="Gene3D" id="2.40.170.20">
    <property type="entry name" value="TonB-dependent receptor, beta-barrel domain"/>
    <property type="match status" value="1"/>
</dbReference>
<evidence type="ECO:0000259" key="11">
    <source>
        <dbReference type="Pfam" id="PF00593"/>
    </source>
</evidence>
<comment type="subcellular location">
    <subcellularLocation>
        <location evidence="1 8">Cell outer membrane</location>
        <topology evidence="1 8">Multi-pass membrane protein</topology>
    </subcellularLocation>
</comment>
<feature type="domain" description="TonB-dependent receptor-like beta-barrel" evidence="11">
    <location>
        <begin position="312"/>
        <end position="811"/>
    </location>
</feature>
<dbReference type="PANTHER" id="PTHR32552">
    <property type="entry name" value="FERRICHROME IRON RECEPTOR-RELATED"/>
    <property type="match status" value="1"/>
</dbReference>
<keyword evidence="7 8" id="KW-0998">Cell outer membrane</keyword>
<dbReference type="SUPFAM" id="SSF56935">
    <property type="entry name" value="Porins"/>
    <property type="match status" value="1"/>
</dbReference>
<name>A0A0S3PZS8_9BRAD</name>
<gene>
    <name evidence="13" type="primary">bfrD_3</name>
    <name evidence="13" type="ORF">GJW-30_1_03985</name>
</gene>
<evidence type="ECO:0000256" key="4">
    <source>
        <dbReference type="ARBA" id="ARBA00022692"/>
    </source>
</evidence>
<evidence type="ECO:0000256" key="6">
    <source>
        <dbReference type="ARBA" id="ARBA00023136"/>
    </source>
</evidence>
<organism evidence="13 14">
    <name type="scientific">Variibacter gotjawalensis</name>
    <dbReference type="NCBI Taxonomy" id="1333996"/>
    <lineage>
        <taxon>Bacteria</taxon>
        <taxon>Pseudomonadati</taxon>
        <taxon>Pseudomonadota</taxon>
        <taxon>Alphaproteobacteria</taxon>
        <taxon>Hyphomicrobiales</taxon>
        <taxon>Nitrobacteraceae</taxon>
        <taxon>Variibacter</taxon>
    </lineage>
</organism>
<dbReference type="RefSeq" id="WP_096358128.1">
    <property type="nucleotide sequence ID" value="NZ_AP014946.1"/>
</dbReference>
<feature type="domain" description="TonB-dependent receptor plug" evidence="12">
    <location>
        <begin position="135"/>
        <end position="235"/>
    </location>
</feature>
<keyword evidence="3 8" id="KW-1134">Transmembrane beta strand</keyword>
<keyword evidence="13" id="KW-0675">Receptor</keyword>
<dbReference type="OrthoDB" id="9760333at2"/>
<keyword evidence="5 9" id="KW-0798">TonB box</keyword>
<dbReference type="KEGG" id="vgo:GJW-30_1_03985"/>
<keyword evidence="4 8" id="KW-0812">Transmembrane</keyword>
<evidence type="ECO:0000313" key="14">
    <source>
        <dbReference type="Proteomes" id="UP000236884"/>
    </source>
</evidence>
<accession>A0A0S3PZS8</accession>
<dbReference type="GO" id="GO:0009279">
    <property type="term" value="C:cell outer membrane"/>
    <property type="evidence" value="ECO:0007669"/>
    <property type="project" value="UniProtKB-SubCell"/>
</dbReference>
<dbReference type="InterPro" id="IPR000531">
    <property type="entry name" value="Beta-barrel_TonB"/>
</dbReference>
<dbReference type="Gene3D" id="2.170.130.10">
    <property type="entry name" value="TonB-dependent receptor, plug domain"/>
    <property type="match status" value="1"/>
</dbReference>
<dbReference type="GO" id="GO:0015344">
    <property type="term" value="F:siderophore uptake transmembrane transporter activity"/>
    <property type="evidence" value="ECO:0007669"/>
    <property type="project" value="TreeGrafter"/>
</dbReference>
<keyword evidence="6 8" id="KW-0472">Membrane</keyword>
<keyword evidence="14" id="KW-1185">Reference proteome</keyword>
<evidence type="ECO:0000256" key="3">
    <source>
        <dbReference type="ARBA" id="ARBA00022452"/>
    </source>
</evidence>
<dbReference type="Pfam" id="PF07715">
    <property type="entry name" value="Plug"/>
    <property type="match status" value="1"/>
</dbReference>
<feature type="compositionally biased region" description="Polar residues" evidence="10">
    <location>
        <begin position="113"/>
        <end position="124"/>
    </location>
</feature>
<evidence type="ECO:0000313" key="13">
    <source>
        <dbReference type="EMBL" id="BAT61428.1"/>
    </source>
</evidence>
<dbReference type="InterPro" id="IPR036942">
    <property type="entry name" value="Beta-barrel_TonB_sf"/>
</dbReference>
<dbReference type="CDD" id="cd01347">
    <property type="entry name" value="ligand_gated_channel"/>
    <property type="match status" value="1"/>
</dbReference>
<keyword evidence="2 8" id="KW-0813">Transport</keyword>
<dbReference type="PROSITE" id="PS52016">
    <property type="entry name" value="TONB_DEPENDENT_REC_3"/>
    <property type="match status" value="1"/>
</dbReference>
<dbReference type="Proteomes" id="UP000236884">
    <property type="component" value="Chromosome"/>
</dbReference>
<dbReference type="EMBL" id="AP014946">
    <property type="protein sequence ID" value="BAT61428.1"/>
    <property type="molecule type" value="Genomic_DNA"/>
</dbReference>
<dbReference type="InterPro" id="IPR037066">
    <property type="entry name" value="Plug_dom_sf"/>
</dbReference>